<evidence type="ECO:0000313" key="3">
    <source>
        <dbReference type="EMBL" id="TXR52063.1"/>
    </source>
</evidence>
<keyword evidence="2" id="KW-0472">Membrane</keyword>
<feature type="transmembrane region" description="Helical" evidence="2">
    <location>
        <begin position="42"/>
        <end position="64"/>
    </location>
</feature>
<gene>
    <name evidence="3" type="ORF">FME95_11650</name>
</gene>
<organism evidence="3 4">
    <name type="scientific">Reinekea thalattae</name>
    <dbReference type="NCBI Taxonomy" id="2593301"/>
    <lineage>
        <taxon>Bacteria</taxon>
        <taxon>Pseudomonadati</taxon>
        <taxon>Pseudomonadota</taxon>
        <taxon>Gammaproteobacteria</taxon>
        <taxon>Oceanospirillales</taxon>
        <taxon>Saccharospirillaceae</taxon>
        <taxon>Reinekea</taxon>
    </lineage>
</organism>
<evidence type="ECO:0000256" key="2">
    <source>
        <dbReference type="SAM" id="Phobius"/>
    </source>
</evidence>
<proteinExistence type="predicted"/>
<keyword evidence="2" id="KW-0812">Transmembrane</keyword>
<accession>A0A5C8Z4B2</accession>
<evidence type="ECO:0000313" key="4">
    <source>
        <dbReference type="Proteomes" id="UP000321764"/>
    </source>
</evidence>
<sequence>MAIGAGFLSGSSGWSVSAGDTKGDTSNQNSAGGFDSGTVVSIGNGINTNMLIVAAVAVAAMFLVGRR</sequence>
<name>A0A5C8Z4B2_9GAMM</name>
<dbReference type="Proteomes" id="UP000321764">
    <property type="component" value="Unassembled WGS sequence"/>
</dbReference>
<protein>
    <submittedName>
        <fullName evidence="3">Uncharacterized protein</fullName>
    </submittedName>
</protein>
<dbReference type="EMBL" id="VKAD01000002">
    <property type="protein sequence ID" value="TXR52063.1"/>
    <property type="molecule type" value="Genomic_DNA"/>
</dbReference>
<reference evidence="3 4" key="1">
    <citation type="submission" date="2019-07" db="EMBL/GenBank/DDBJ databases">
        <title>Reinekea sp. strain SSH23 genome sequencing and assembly.</title>
        <authorList>
            <person name="Kim I."/>
        </authorList>
    </citation>
    <scope>NUCLEOTIDE SEQUENCE [LARGE SCALE GENOMIC DNA]</scope>
    <source>
        <strain evidence="3 4">SSH23</strain>
    </source>
</reference>
<evidence type="ECO:0000256" key="1">
    <source>
        <dbReference type="SAM" id="MobiDB-lite"/>
    </source>
</evidence>
<keyword evidence="2" id="KW-1133">Transmembrane helix</keyword>
<keyword evidence="4" id="KW-1185">Reference proteome</keyword>
<feature type="region of interest" description="Disordered" evidence="1">
    <location>
        <begin position="1"/>
        <end position="31"/>
    </location>
</feature>
<dbReference type="RefSeq" id="WP_147714659.1">
    <property type="nucleotide sequence ID" value="NZ_VKAD01000002.1"/>
</dbReference>
<dbReference type="AlphaFoldDB" id="A0A5C8Z4B2"/>
<comment type="caution">
    <text evidence="3">The sequence shown here is derived from an EMBL/GenBank/DDBJ whole genome shotgun (WGS) entry which is preliminary data.</text>
</comment>